<dbReference type="EMBL" id="VFSU01000028">
    <property type="protein sequence ID" value="TPE60068.1"/>
    <property type="molecule type" value="Genomic_DNA"/>
</dbReference>
<reference evidence="2 3" key="1">
    <citation type="submission" date="2019-06" db="EMBL/GenBank/DDBJ databases">
        <authorList>
            <person name="Lee I."/>
            <person name="Jang G.I."/>
            <person name="Hwang C.Y."/>
        </authorList>
    </citation>
    <scope>NUCLEOTIDE SEQUENCE [LARGE SCALE GENOMIC DNA]</scope>
    <source>
        <strain evidence="2 3">PAMC 28131</strain>
    </source>
</reference>
<dbReference type="RefSeq" id="WP_140928594.1">
    <property type="nucleotide sequence ID" value="NZ_VFSU01000028.1"/>
</dbReference>
<dbReference type="SUPFAM" id="SSF51230">
    <property type="entry name" value="Single hybrid motif"/>
    <property type="match status" value="1"/>
</dbReference>
<keyword evidence="3" id="KW-1185">Reference proteome</keyword>
<dbReference type="Gene3D" id="2.40.50.100">
    <property type="match status" value="1"/>
</dbReference>
<dbReference type="InterPro" id="IPR000089">
    <property type="entry name" value="Biotin_lipoyl"/>
</dbReference>
<organism evidence="2 3">
    <name type="scientific">Sandaracinobacter neustonicus</name>
    <dbReference type="NCBI Taxonomy" id="1715348"/>
    <lineage>
        <taxon>Bacteria</taxon>
        <taxon>Pseudomonadati</taxon>
        <taxon>Pseudomonadota</taxon>
        <taxon>Alphaproteobacteria</taxon>
        <taxon>Sphingomonadales</taxon>
        <taxon>Sphingosinicellaceae</taxon>
        <taxon>Sandaracinobacter</taxon>
    </lineage>
</organism>
<accession>A0A501XHF3</accession>
<dbReference type="AlphaFoldDB" id="A0A501XHF3"/>
<evidence type="ECO:0000313" key="3">
    <source>
        <dbReference type="Proteomes" id="UP000319897"/>
    </source>
</evidence>
<comment type="caution">
    <text evidence="2">The sequence shown here is derived from an EMBL/GenBank/DDBJ whole genome shotgun (WGS) entry which is preliminary data.</text>
</comment>
<gene>
    <name evidence="2" type="ORF">FJQ54_11670</name>
</gene>
<name>A0A501XHF3_9SPHN</name>
<dbReference type="Pfam" id="PF00364">
    <property type="entry name" value="Biotin_lipoyl"/>
    <property type="match status" value="1"/>
</dbReference>
<evidence type="ECO:0000259" key="1">
    <source>
        <dbReference type="Pfam" id="PF00364"/>
    </source>
</evidence>
<proteinExistence type="predicted"/>
<dbReference type="CDD" id="cd06849">
    <property type="entry name" value="lipoyl_domain"/>
    <property type="match status" value="1"/>
</dbReference>
<protein>
    <submittedName>
        <fullName evidence="2">Biotin attachment protein</fullName>
    </submittedName>
</protein>
<sequence>MATDVIIPDDLWEEDSETGSTLLWVLDDGAAVAAGDVIAEVLVEKVTLELEAPASGTLRIRVEPESVVNRGELVAVIE</sequence>
<evidence type="ECO:0000313" key="2">
    <source>
        <dbReference type="EMBL" id="TPE60068.1"/>
    </source>
</evidence>
<dbReference type="InterPro" id="IPR011053">
    <property type="entry name" value="Single_hybrid_motif"/>
</dbReference>
<dbReference type="Proteomes" id="UP000319897">
    <property type="component" value="Unassembled WGS sequence"/>
</dbReference>
<feature type="domain" description="Lipoyl-binding" evidence="1">
    <location>
        <begin position="18"/>
        <end position="77"/>
    </location>
</feature>